<evidence type="ECO:0000313" key="3">
    <source>
        <dbReference type="Proteomes" id="UP000037507"/>
    </source>
</evidence>
<evidence type="ECO:0000259" key="1">
    <source>
        <dbReference type="Pfam" id="PF04536"/>
    </source>
</evidence>
<dbReference type="OrthoDB" id="5683663at2"/>
<organism evidence="2 3">
    <name type="scientific">Limnohabitans planktonicus II-D5</name>
    <dbReference type="NCBI Taxonomy" id="1293045"/>
    <lineage>
        <taxon>Bacteria</taxon>
        <taxon>Pseudomonadati</taxon>
        <taxon>Pseudomonadota</taxon>
        <taxon>Betaproteobacteria</taxon>
        <taxon>Burkholderiales</taxon>
        <taxon>Comamonadaceae</taxon>
        <taxon>Limnohabitans</taxon>
    </lineage>
</organism>
<evidence type="ECO:0000313" key="2">
    <source>
        <dbReference type="EMBL" id="PVE42236.1"/>
    </source>
</evidence>
<protein>
    <recommendedName>
        <fullName evidence="1">TPM domain-containing protein</fullName>
    </recommendedName>
</protein>
<dbReference type="EMBL" id="LFYT02000017">
    <property type="protein sequence ID" value="PVE42236.1"/>
    <property type="molecule type" value="Genomic_DNA"/>
</dbReference>
<feature type="domain" description="TPM" evidence="1">
    <location>
        <begin position="30"/>
        <end position="155"/>
    </location>
</feature>
<dbReference type="PANTHER" id="PTHR30373">
    <property type="entry name" value="UPF0603 PROTEIN YGCG"/>
    <property type="match status" value="1"/>
</dbReference>
<name>A0A2T7UC11_9BURK</name>
<comment type="caution">
    <text evidence="2">The sequence shown here is derived from an EMBL/GenBank/DDBJ whole genome shotgun (WGS) entry which is preliminary data.</text>
</comment>
<sequence length="180" mass="20638">MRESLLSFWARWWRHRWMDERAAERAVPPAMAEQLQARVSASEARHSGEIVLCVEAALPNSYLWRAGREAPLPVVIRERALSWFGKLRVWDTEHNNGVLIYMLLAERRVEIVADRGISRHVPDAHWQAVVQHLGEHLQIGDFDSGLTQALQEVSALLVQHFPLQPGEANPDELCNRVIWA</sequence>
<dbReference type="RefSeq" id="WP_053173363.1">
    <property type="nucleotide sequence ID" value="NZ_LFYT02000017.1"/>
</dbReference>
<dbReference type="STRING" id="1293045.H663_12225"/>
<dbReference type="Proteomes" id="UP000037507">
    <property type="component" value="Unassembled WGS sequence"/>
</dbReference>
<dbReference type="AlphaFoldDB" id="A0A2T7UC11"/>
<dbReference type="Pfam" id="PF04536">
    <property type="entry name" value="TPM_phosphatase"/>
    <property type="match status" value="1"/>
</dbReference>
<dbReference type="PANTHER" id="PTHR30373:SF8">
    <property type="entry name" value="BLL7265 PROTEIN"/>
    <property type="match status" value="1"/>
</dbReference>
<dbReference type="Gene3D" id="3.10.310.50">
    <property type="match status" value="1"/>
</dbReference>
<keyword evidence="3" id="KW-1185">Reference proteome</keyword>
<proteinExistence type="predicted"/>
<dbReference type="InterPro" id="IPR007621">
    <property type="entry name" value="TPM_dom"/>
</dbReference>
<accession>A0A2T7UC11</accession>
<reference evidence="2" key="1">
    <citation type="submission" date="2017-04" db="EMBL/GenBank/DDBJ databases">
        <title>Unexpected and diverse lifestyles within the genus Limnohabitans.</title>
        <authorList>
            <person name="Kasalicky V."/>
            <person name="Mehrshad M."/>
            <person name="Andrei S.-A."/>
            <person name="Salcher M."/>
            <person name="Kratochvilova H."/>
            <person name="Simek K."/>
            <person name="Ghai R."/>
        </authorList>
    </citation>
    <scope>NUCLEOTIDE SEQUENCE [LARGE SCALE GENOMIC DNA]</scope>
    <source>
        <strain evidence="2">II-D5</strain>
    </source>
</reference>
<gene>
    <name evidence="2" type="ORF">H663_013235</name>
</gene>